<gene>
    <name evidence="2" type="ORF">DXT99_07510</name>
</gene>
<accession>A0A3D8LEM4</accession>
<sequence>MAAIKTRTMLKVISILFAVVGLVYFLFYPFLKNSINRKKLFKWFFILYIISLIVSTVGTYFL</sequence>
<evidence type="ECO:0000256" key="1">
    <source>
        <dbReference type="SAM" id="Phobius"/>
    </source>
</evidence>
<feature type="transmembrane region" description="Helical" evidence="1">
    <location>
        <begin position="43"/>
        <end position="61"/>
    </location>
</feature>
<keyword evidence="1" id="KW-1133">Transmembrane helix</keyword>
<name>A0A3D8LEM4_9BACT</name>
<organism evidence="2 3">
    <name type="scientific">Pontibacter diazotrophicus</name>
    <dbReference type="NCBI Taxonomy" id="1400979"/>
    <lineage>
        <taxon>Bacteria</taxon>
        <taxon>Pseudomonadati</taxon>
        <taxon>Bacteroidota</taxon>
        <taxon>Cytophagia</taxon>
        <taxon>Cytophagales</taxon>
        <taxon>Hymenobacteraceae</taxon>
        <taxon>Pontibacter</taxon>
    </lineage>
</organism>
<evidence type="ECO:0000313" key="3">
    <source>
        <dbReference type="Proteomes" id="UP000256708"/>
    </source>
</evidence>
<keyword evidence="1" id="KW-0472">Membrane</keyword>
<reference evidence="3" key="1">
    <citation type="submission" date="2018-08" db="EMBL/GenBank/DDBJ databases">
        <authorList>
            <person name="Liu Z.-W."/>
            <person name="Du Z.-J."/>
        </authorList>
    </citation>
    <scope>NUCLEOTIDE SEQUENCE [LARGE SCALE GENOMIC DNA]</scope>
    <source>
        <strain evidence="3">H4X</strain>
    </source>
</reference>
<dbReference type="Proteomes" id="UP000256708">
    <property type="component" value="Unassembled WGS sequence"/>
</dbReference>
<dbReference type="AlphaFoldDB" id="A0A3D8LEM4"/>
<comment type="caution">
    <text evidence="2">The sequence shown here is derived from an EMBL/GenBank/DDBJ whole genome shotgun (WGS) entry which is preliminary data.</text>
</comment>
<feature type="transmembrane region" description="Helical" evidence="1">
    <location>
        <begin position="12"/>
        <end position="31"/>
    </location>
</feature>
<proteinExistence type="predicted"/>
<protein>
    <submittedName>
        <fullName evidence="2">Uncharacterized protein</fullName>
    </submittedName>
</protein>
<keyword evidence="3" id="KW-1185">Reference proteome</keyword>
<keyword evidence="1" id="KW-0812">Transmembrane</keyword>
<evidence type="ECO:0000313" key="2">
    <source>
        <dbReference type="EMBL" id="RDV15837.1"/>
    </source>
</evidence>
<dbReference type="EMBL" id="QRGR01000007">
    <property type="protein sequence ID" value="RDV15837.1"/>
    <property type="molecule type" value="Genomic_DNA"/>
</dbReference>